<dbReference type="InterPro" id="IPR012337">
    <property type="entry name" value="RNaseH-like_sf"/>
</dbReference>
<dbReference type="Pfam" id="PF13456">
    <property type="entry name" value="RVT_3"/>
    <property type="match status" value="1"/>
</dbReference>
<accession>A0AAE1VN92</accession>
<dbReference type="Gene3D" id="3.30.420.10">
    <property type="entry name" value="Ribonuclease H-like superfamily/Ribonuclease H"/>
    <property type="match status" value="1"/>
</dbReference>
<evidence type="ECO:0000313" key="2">
    <source>
        <dbReference type="EMBL" id="KAK4376718.1"/>
    </source>
</evidence>
<protein>
    <recommendedName>
        <fullName evidence="1">RNase H type-1 domain-containing protein</fullName>
    </recommendedName>
</protein>
<feature type="domain" description="RNase H type-1" evidence="1">
    <location>
        <begin position="34"/>
        <end position="152"/>
    </location>
</feature>
<dbReference type="EMBL" id="JAVYJV010000002">
    <property type="protein sequence ID" value="KAK4376718.1"/>
    <property type="molecule type" value="Genomic_DNA"/>
</dbReference>
<sequence length="218" mass="24805">MEFSLLTQQKTVYNLKIRLHVFWRKPPDKWYKLNIDGSFHHANQSGGIGGVFRDSNGDWITEFSGVSPENSPLHAELQALHTGLQIAHQRQLFPLEIEMDCTEVILSLAKRNDAYISLISSCRWLLHKEKNLLIRHNFRQGNQVAHHLAKEAPTLSRSTAVYHFAIPPCFVMLLLDKDKNSTVFATKELDAKYCNILASFSNLNVLMDITSACNSFPP</sequence>
<dbReference type="PANTHER" id="PTHR47723">
    <property type="entry name" value="OS05G0353850 PROTEIN"/>
    <property type="match status" value="1"/>
</dbReference>
<keyword evidence="3" id="KW-1185">Reference proteome</keyword>
<dbReference type="InterPro" id="IPR044730">
    <property type="entry name" value="RNase_H-like_dom_plant"/>
</dbReference>
<dbReference type="PANTHER" id="PTHR47723:SF23">
    <property type="entry name" value="REVERSE TRANSCRIPTASE-LIKE PROTEIN"/>
    <property type="match status" value="1"/>
</dbReference>
<dbReference type="InterPro" id="IPR053151">
    <property type="entry name" value="RNase_H-like"/>
</dbReference>
<proteinExistence type="predicted"/>
<dbReference type="InterPro" id="IPR002156">
    <property type="entry name" value="RNaseH_domain"/>
</dbReference>
<dbReference type="GO" id="GO:0004523">
    <property type="term" value="F:RNA-DNA hybrid ribonuclease activity"/>
    <property type="evidence" value="ECO:0007669"/>
    <property type="project" value="InterPro"/>
</dbReference>
<dbReference type="CDD" id="cd06222">
    <property type="entry name" value="RNase_H_like"/>
    <property type="match status" value="1"/>
</dbReference>
<reference evidence="2" key="1">
    <citation type="submission" date="2023-12" db="EMBL/GenBank/DDBJ databases">
        <title>Genome assembly of Anisodus tanguticus.</title>
        <authorList>
            <person name="Wang Y.-J."/>
        </authorList>
    </citation>
    <scope>NUCLEOTIDE SEQUENCE</scope>
    <source>
        <strain evidence="2">KB-2021</strain>
        <tissue evidence="2">Leaf</tissue>
    </source>
</reference>
<evidence type="ECO:0000259" key="1">
    <source>
        <dbReference type="Pfam" id="PF13456"/>
    </source>
</evidence>
<dbReference type="GO" id="GO:0003676">
    <property type="term" value="F:nucleic acid binding"/>
    <property type="evidence" value="ECO:0007669"/>
    <property type="project" value="InterPro"/>
</dbReference>
<name>A0AAE1VN92_9SOLA</name>
<evidence type="ECO:0000313" key="3">
    <source>
        <dbReference type="Proteomes" id="UP001291623"/>
    </source>
</evidence>
<dbReference type="SUPFAM" id="SSF53098">
    <property type="entry name" value="Ribonuclease H-like"/>
    <property type="match status" value="1"/>
</dbReference>
<dbReference type="InterPro" id="IPR036397">
    <property type="entry name" value="RNaseH_sf"/>
</dbReference>
<comment type="caution">
    <text evidence="2">The sequence shown here is derived from an EMBL/GenBank/DDBJ whole genome shotgun (WGS) entry which is preliminary data.</text>
</comment>
<organism evidence="2 3">
    <name type="scientific">Anisodus tanguticus</name>
    <dbReference type="NCBI Taxonomy" id="243964"/>
    <lineage>
        <taxon>Eukaryota</taxon>
        <taxon>Viridiplantae</taxon>
        <taxon>Streptophyta</taxon>
        <taxon>Embryophyta</taxon>
        <taxon>Tracheophyta</taxon>
        <taxon>Spermatophyta</taxon>
        <taxon>Magnoliopsida</taxon>
        <taxon>eudicotyledons</taxon>
        <taxon>Gunneridae</taxon>
        <taxon>Pentapetalae</taxon>
        <taxon>asterids</taxon>
        <taxon>lamiids</taxon>
        <taxon>Solanales</taxon>
        <taxon>Solanaceae</taxon>
        <taxon>Solanoideae</taxon>
        <taxon>Hyoscyameae</taxon>
        <taxon>Anisodus</taxon>
    </lineage>
</organism>
<dbReference type="Proteomes" id="UP001291623">
    <property type="component" value="Unassembled WGS sequence"/>
</dbReference>
<dbReference type="AlphaFoldDB" id="A0AAE1VN92"/>
<gene>
    <name evidence="2" type="ORF">RND71_003014</name>
</gene>